<name>A0A132U678_9BACL</name>
<evidence type="ECO:0000256" key="2">
    <source>
        <dbReference type="SAM" id="Phobius"/>
    </source>
</evidence>
<dbReference type="EMBL" id="LIRB01000114">
    <property type="protein sequence ID" value="KWX79104.1"/>
    <property type="molecule type" value="Genomic_DNA"/>
</dbReference>
<dbReference type="PATRIC" id="fig|483937.3.peg.3912"/>
<feature type="transmembrane region" description="Helical" evidence="2">
    <location>
        <begin position="47"/>
        <end position="69"/>
    </location>
</feature>
<evidence type="ECO:0000256" key="1">
    <source>
        <dbReference type="SAM" id="MobiDB-lite"/>
    </source>
</evidence>
<feature type="transmembrane region" description="Helical" evidence="2">
    <location>
        <begin position="123"/>
        <end position="147"/>
    </location>
</feature>
<proteinExistence type="predicted"/>
<organism evidence="3 4">
    <name type="scientific">Paenibacillus riograndensis</name>
    <dbReference type="NCBI Taxonomy" id="483937"/>
    <lineage>
        <taxon>Bacteria</taxon>
        <taxon>Bacillati</taxon>
        <taxon>Bacillota</taxon>
        <taxon>Bacilli</taxon>
        <taxon>Bacillales</taxon>
        <taxon>Paenibacillaceae</taxon>
        <taxon>Paenibacillus</taxon>
        <taxon>Paenibacillus sonchi group</taxon>
    </lineage>
</organism>
<protein>
    <submittedName>
        <fullName evidence="3">Uncharacterized protein</fullName>
    </submittedName>
</protein>
<sequence length="152" mass="16189">MDDYSTPHTDPSSPRPQSTVPETGLPPQQHATYEENKRDFKHSGPGIASFIIALITLIGYIIAFVVVGVRSSSLVNGSDSFIADSAEAIFYLGISVLILAAFNVIGGVLGIIGLTLRKRRKVFGIIGTVINAVFLLLFMLIISTVLVNAGSV</sequence>
<feature type="region of interest" description="Disordered" evidence="1">
    <location>
        <begin position="1"/>
        <end position="28"/>
    </location>
</feature>
<comment type="caution">
    <text evidence="3">The sequence shown here is derived from an EMBL/GenBank/DDBJ whole genome shotgun (WGS) entry which is preliminary data.</text>
</comment>
<feature type="compositionally biased region" description="Polar residues" evidence="1">
    <location>
        <begin position="1"/>
        <end position="21"/>
    </location>
</feature>
<keyword evidence="2" id="KW-0812">Transmembrane</keyword>
<accession>A0A132U678</accession>
<reference evidence="3 4" key="1">
    <citation type="submission" date="2015-08" db="EMBL/GenBank/DDBJ databases">
        <title>Genomes of Paenibacillus riograndensis.</title>
        <authorList>
            <person name="Sant'Anna F.H."/>
            <person name="Souza R."/>
            <person name="Ambrosini A."/>
            <person name="Bach E."/>
            <person name="Fernandes G."/>
            <person name="Balsanelli E."/>
            <person name="Baura V.A."/>
            <person name="Pedrosa F.O."/>
            <person name="Souza E.M."/>
            <person name="Passaglia L."/>
        </authorList>
    </citation>
    <scope>NUCLEOTIDE SEQUENCE [LARGE SCALE GENOMIC DNA]</scope>
    <source>
        <strain evidence="3 4">CAS34</strain>
    </source>
</reference>
<evidence type="ECO:0000313" key="3">
    <source>
        <dbReference type="EMBL" id="KWX79104.1"/>
    </source>
</evidence>
<dbReference type="RefSeq" id="WP_060859978.1">
    <property type="nucleotide sequence ID" value="NZ_LIRB01000114.1"/>
</dbReference>
<dbReference type="OrthoDB" id="2608137at2"/>
<keyword evidence="2" id="KW-1133">Transmembrane helix</keyword>
<gene>
    <name evidence="3" type="ORF">AMQ84_07805</name>
</gene>
<dbReference type="Proteomes" id="UP000070475">
    <property type="component" value="Unassembled WGS sequence"/>
</dbReference>
<keyword evidence="4" id="KW-1185">Reference proteome</keyword>
<evidence type="ECO:0000313" key="4">
    <source>
        <dbReference type="Proteomes" id="UP000070475"/>
    </source>
</evidence>
<keyword evidence="2" id="KW-0472">Membrane</keyword>
<dbReference type="AlphaFoldDB" id="A0A132U678"/>
<feature type="transmembrane region" description="Helical" evidence="2">
    <location>
        <begin position="89"/>
        <end position="116"/>
    </location>
</feature>